<dbReference type="InterPro" id="IPR036259">
    <property type="entry name" value="MFS_trans_sf"/>
</dbReference>
<name>A0ABQ7Q1F2_PLUXY</name>
<dbReference type="PROSITE" id="PS00217">
    <property type="entry name" value="SUGAR_TRANSPORT_2"/>
    <property type="match status" value="1"/>
</dbReference>
<evidence type="ECO:0000256" key="3">
    <source>
        <dbReference type="ARBA" id="ARBA00022989"/>
    </source>
</evidence>
<comment type="subcellular location">
    <subcellularLocation>
        <location evidence="1">Membrane</location>
        <topology evidence="1">Multi-pass membrane protein</topology>
    </subcellularLocation>
</comment>
<gene>
    <name evidence="7" type="ORF">JYU34_017528</name>
</gene>
<feature type="transmembrane region" description="Helical" evidence="5">
    <location>
        <begin position="358"/>
        <end position="376"/>
    </location>
</feature>
<feature type="transmembrane region" description="Helical" evidence="5">
    <location>
        <begin position="128"/>
        <end position="147"/>
    </location>
</feature>
<evidence type="ECO:0000256" key="1">
    <source>
        <dbReference type="ARBA" id="ARBA00004141"/>
    </source>
</evidence>
<evidence type="ECO:0000259" key="6">
    <source>
        <dbReference type="PROSITE" id="PS50850"/>
    </source>
</evidence>
<feature type="transmembrane region" description="Helical" evidence="5">
    <location>
        <begin position="302"/>
        <end position="323"/>
    </location>
</feature>
<dbReference type="SUPFAM" id="SSF103473">
    <property type="entry name" value="MFS general substrate transporter"/>
    <property type="match status" value="1"/>
</dbReference>
<feature type="transmembrane region" description="Helical" evidence="5">
    <location>
        <begin position="187"/>
        <end position="209"/>
    </location>
</feature>
<keyword evidence="8" id="KW-1185">Reference proteome</keyword>
<evidence type="ECO:0000256" key="5">
    <source>
        <dbReference type="SAM" id="Phobius"/>
    </source>
</evidence>
<dbReference type="InterPro" id="IPR011701">
    <property type="entry name" value="MFS"/>
</dbReference>
<dbReference type="Proteomes" id="UP000823941">
    <property type="component" value="Chromosome 23"/>
</dbReference>
<keyword evidence="2 5" id="KW-0812">Transmembrane</keyword>
<dbReference type="Pfam" id="PF07690">
    <property type="entry name" value="MFS_1"/>
    <property type="match status" value="1"/>
</dbReference>
<feature type="transmembrane region" description="Helical" evidence="5">
    <location>
        <begin position="97"/>
        <end position="121"/>
    </location>
</feature>
<feature type="transmembrane region" description="Helical" evidence="5">
    <location>
        <begin position="329"/>
        <end position="346"/>
    </location>
</feature>
<evidence type="ECO:0000313" key="8">
    <source>
        <dbReference type="Proteomes" id="UP000823941"/>
    </source>
</evidence>
<dbReference type="PROSITE" id="PS50850">
    <property type="entry name" value="MFS"/>
    <property type="match status" value="1"/>
</dbReference>
<feature type="transmembrane region" description="Helical" evidence="5">
    <location>
        <begin position="153"/>
        <end position="175"/>
    </location>
</feature>
<feature type="domain" description="Major facilitator superfamily (MFS) profile" evidence="6">
    <location>
        <begin position="42"/>
        <end position="467"/>
    </location>
</feature>
<feature type="transmembrane region" description="Helical" evidence="5">
    <location>
        <begin position="30"/>
        <end position="54"/>
    </location>
</feature>
<feature type="transmembrane region" description="Helical" evidence="5">
    <location>
        <begin position="442"/>
        <end position="463"/>
    </location>
</feature>
<evidence type="ECO:0000256" key="2">
    <source>
        <dbReference type="ARBA" id="ARBA00022692"/>
    </source>
</evidence>
<dbReference type="PANTHER" id="PTHR24064">
    <property type="entry name" value="SOLUTE CARRIER FAMILY 22 MEMBER"/>
    <property type="match status" value="1"/>
</dbReference>
<dbReference type="InterPro" id="IPR020846">
    <property type="entry name" value="MFS_dom"/>
</dbReference>
<evidence type="ECO:0000256" key="4">
    <source>
        <dbReference type="ARBA" id="ARBA00023136"/>
    </source>
</evidence>
<feature type="transmembrane region" description="Helical" evidence="5">
    <location>
        <begin position="415"/>
        <end position="436"/>
    </location>
</feature>
<evidence type="ECO:0000313" key="7">
    <source>
        <dbReference type="EMBL" id="KAG7299053.1"/>
    </source>
</evidence>
<feature type="transmembrane region" description="Helical" evidence="5">
    <location>
        <begin position="382"/>
        <end position="403"/>
    </location>
</feature>
<keyword evidence="3 5" id="KW-1133">Transmembrane helix</keyword>
<proteinExistence type="predicted"/>
<comment type="caution">
    <text evidence="7">The sequence shown here is derived from an EMBL/GenBank/DDBJ whole genome shotgun (WGS) entry which is preliminary data.</text>
</comment>
<dbReference type="EMBL" id="JAHIBW010000023">
    <property type="protein sequence ID" value="KAG7299053.1"/>
    <property type="molecule type" value="Genomic_DNA"/>
</dbReference>
<feature type="transmembrane region" description="Helical" evidence="5">
    <location>
        <begin position="215"/>
        <end position="234"/>
    </location>
</feature>
<dbReference type="Gene3D" id="1.20.1250.20">
    <property type="entry name" value="MFS general substrate transporter like domains"/>
    <property type="match status" value="1"/>
</dbReference>
<reference evidence="7 8" key="1">
    <citation type="submission" date="2021-06" db="EMBL/GenBank/DDBJ databases">
        <title>A haploid diamondback moth (Plutella xylostella L.) genome assembly resolves 31 chromosomes and identifies a diamide resistance mutation.</title>
        <authorList>
            <person name="Ward C.M."/>
            <person name="Perry K.D."/>
            <person name="Baker G."/>
            <person name="Powis K."/>
            <person name="Heckel D.G."/>
            <person name="Baxter S.W."/>
        </authorList>
    </citation>
    <scope>NUCLEOTIDE SEQUENCE [LARGE SCALE GENOMIC DNA]</scope>
    <source>
        <strain evidence="7 8">LV</strain>
        <tissue evidence="7">Single pupa</tissue>
    </source>
</reference>
<dbReference type="InterPro" id="IPR005829">
    <property type="entry name" value="Sugar_transporter_CS"/>
</dbReference>
<sequence>MDVRKNGNAAKDPPKDIIQNIIGSFGKYQFYLCILIFLSKYSMAFHQMGIIFLAPKVSYICPDTGNQTCPCDDPVYDRSVFTNTIVMEWNLICGRQWLVSLTQTLFQLGSLFGSALFGVASDKFGRKYTFLLALFVQMSSGIANGYMPTYWSFTLLRFLVGVGVGGTMVTGFVILMEFAGIQYRDSIAAWFSLHYDFGYIIMPGLAYLFRDYAQFQLATSLPMVVFISYVFLLPETPRWLIAAKKTEEAVLILERVARVNNRPTENIRATVEAYEKTLGQTKLRKGNVLDLVRTPALRRNTVCMAFCFFSCSYCVFGVSQYVGQLGGNVFLNVAASATVAAIGAILSMPLMKITGRKTIFVSLFLVCGASLLLLAVSDGGIAVAFACIGLGTGMIIFLVASLYCSEMYPTVVRNAAVGVFTMLSRVGSMVAPFVIGLQARGAWVPAVVFAVPPLAAALVALLLPETKGCRLMTTVEEGEQFAKRKGSAKL</sequence>
<protein>
    <recommendedName>
        <fullName evidence="6">Major facilitator superfamily (MFS) profile domain-containing protein</fullName>
    </recommendedName>
</protein>
<accession>A0ABQ7Q1F2</accession>
<keyword evidence="4 5" id="KW-0472">Membrane</keyword>
<organism evidence="7 8">
    <name type="scientific">Plutella xylostella</name>
    <name type="common">Diamondback moth</name>
    <name type="synonym">Plutella maculipennis</name>
    <dbReference type="NCBI Taxonomy" id="51655"/>
    <lineage>
        <taxon>Eukaryota</taxon>
        <taxon>Metazoa</taxon>
        <taxon>Ecdysozoa</taxon>
        <taxon>Arthropoda</taxon>
        <taxon>Hexapoda</taxon>
        <taxon>Insecta</taxon>
        <taxon>Pterygota</taxon>
        <taxon>Neoptera</taxon>
        <taxon>Endopterygota</taxon>
        <taxon>Lepidoptera</taxon>
        <taxon>Glossata</taxon>
        <taxon>Ditrysia</taxon>
        <taxon>Yponomeutoidea</taxon>
        <taxon>Plutellidae</taxon>
        <taxon>Plutella</taxon>
    </lineage>
</organism>